<gene>
    <name evidence="6" type="ORF">GQR91_06755</name>
</gene>
<evidence type="ECO:0000256" key="4">
    <source>
        <dbReference type="SAM" id="MobiDB-lite"/>
    </source>
</evidence>
<protein>
    <submittedName>
        <fullName evidence="6">TonB-dependent receptor</fullName>
    </submittedName>
</protein>
<sequence>MMAAMLMGAVAWPAMATAQTAPATPSTTTPAAQSDPQEGADGAGGADEAADGEADIVVTGARPRGSVIGDIPPDQTLSPADVRSYGVSSIADLLTELTPQTTSGRGGAPVVLLNGKRISGFQEIRDLPTEAISRVEILPEEVALKYGYSADQKVVNFVLRNRFRSTVVEATGRVPTQGGQVFGEGEVDLVQIRRDKRFSLHTEYQESSALTEAERGITAPQTNFGLSGNVLGAGGRGEIDPALSALTGTATTIVGVPAGVADPTLAQFAGTPADLLDATRFRTLQGAQRQFGTNVTYAQPIFGNISASINAQVQTTQSTSLQGLPTAQLALPSGNPFSPFGTDVVVARGFDGDFSPLRQRNNALTGRLGAALNGELGRWRWTLTGAYDRSESRVATDTGLDAGDFNTRLAAGDPGANPFGPLTPVDLPLAARNFARSTAQTGSVDALLNGRLFSLPAGDVSTSIKVGADTNSVDSRSFRFGELRSADISRDTVNGQVNLDLPIASRTRGVLSPLRQLSLNLNAGVNEVSDFGTLTTIGYGANWSPIEGLRLIANVTDADSAPSPTQLGNPQITTPNVRVFDYVRGETATVTTIGGGNPLLRASNRHVERLGLTLKPWSQTDLNLTASFVNSRTDDPVIDLTAVTAEIAAAFPDRFLRDETGALVRLDTRPINFARTERSELRWGFNFSKPIKSQIQRQIEAYRAGQGPNPFEGLRPPGGERRRGGADGDRPRTPREGDAPARGDGDGPRAEGGPPPGGPGGGFRGPGGFGGRGPGGGQGGGRIQFALYHTVAFKDRRVLADGGPVLDLLDGGAIGNGGGSPRHQVELQAGYSNNGLGARLSGNWQSTTRVNGGTAEAPEALTFGSLATANLRLFADLGQRLDLVRERPWLRGVRVSLYVNNLFNQRQEVRDATGVVPNRYQPGYLDPLGRTVRLSVRKLFS</sequence>
<feature type="region of interest" description="Disordered" evidence="4">
    <location>
        <begin position="703"/>
        <end position="778"/>
    </location>
</feature>
<evidence type="ECO:0000256" key="1">
    <source>
        <dbReference type="ARBA" id="ARBA00004442"/>
    </source>
</evidence>
<comment type="caution">
    <text evidence="6">The sequence shown here is derived from an EMBL/GenBank/DDBJ whole genome shotgun (WGS) entry which is preliminary data.</text>
</comment>
<dbReference type="Proteomes" id="UP000436801">
    <property type="component" value="Unassembled WGS sequence"/>
</dbReference>
<evidence type="ECO:0000256" key="5">
    <source>
        <dbReference type="SAM" id="SignalP"/>
    </source>
</evidence>
<evidence type="ECO:0000313" key="6">
    <source>
        <dbReference type="EMBL" id="MWC43354.1"/>
    </source>
</evidence>
<dbReference type="SUPFAM" id="SSF56935">
    <property type="entry name" value="Porins"/>
    <property type="match status" value="1"/>
</dbReference>
<feature type="compositionally biased region" description="Low complexity" evidence="4">
    <location>
        <begin position="20"/>
        <end position="32"/>
    </location>
</feature>
<feature type="compositionally biased region" description="Gly residues" evidence="4">
    <location>
        <begin position="759"/>
        <end position="778"/>
    </location>
</feature>
<feature type="region of interest" description="Disordered" evidence="4">
    <location>
        <begin position="20"/>
        <end position="51"/>
    </location>
</feature>
<dbReference type="RefSeq" id="WP_149682331.1">
    <property type="nucleotide sequence ID" value="NZ_FNBI01000003.1"/>
</dbReference>
<dbReference type="AlphaFoldDB" id="A0A6N8LSE1"/>
<feature type="compositionally biased region" description="Basic and acidic residues" evidence="4">
    <location>
        <begin position="718"/>
        <end position="749"/>
    </location>
</feature>
<dbReference type="EMBL" id="WSUT01000005">
    <property type="protein sequence ID" value="MWC43354.1"/>
    <property type="molecule type" value="Genomic_DNA"/>
</dbReference>
<evidence type="ECO:0000256" key="2">
    <source>
        <dbReference type="ARBA" id="ARBA00023136"/>
    </source>
</evidence>
<keyword evidence="6" id="KW-0675">Receptor</keyword>
<proteinExistence type="predicted"/>
<organism evidence="6 7">
    <name type="scientific">Sphingomonas carotinifaciens</name>
    <dbReference type="NCBI Taxonomy" id="1166323"/>
    <lineage>
        <taxon>Bacteria</taxon>
        <taxon>Pseudomonadati</taxon>
        <taxon>Pseudomonadota</taxon>
        <taxon>Alphaproteobacteria</taxon>
        <taxon>Sphingomonadales</taxon>
        <taxon>Sphingomonadaceae</taxon>
        <taxon>Sphingomonas</taxon>
    </lineage>
</organism>
<keyword evidence="3" id="KW-0998">Cell outer membrane</keyword>
<feature type="signal peptide" evidence="5">
    <location>
        <begin position="1"/>
        <end position="23"/>
    </location>
</feature>
<dbReference type="Gene3D" id="2.40.170.20">
    <property type="entry name" value="TonB-dependent receptor, beta-barrel domain"/>
    <property type="match status" value="2"/>
</dbReference>
<evidence type="ECO:0000313" key="7">
    <source>
        <dbReference type="Proteomes" id="UP000436801"/>
    </source>
</evidence>
<dbReference type="GO" id="GO:0009279">
    <property type="term" value="C:cell outer membrane"/>
    <property type="evidence" value="ECO:0007669"/>
    <property type="project" value="UniProtKB-SubCell"/>
</dbReference>
<evidence type="ECO:0000256" key="3">
    <source>
        <dbReference type="ARBA" id="ARBA00023237"/>
    </source>
</evidence>
<dbReference type="PANTHER" id="PTHR47234:SF1">
    <property type="entry name" value="TONB-DEPENDENT RECEPTOR"/>
    <property type="match status" value="1"/>
</dbReference>
<keyword evidence="2" id="KW-0472">Membrane</keyword>
<dbReference type="PANTHER" id="PTHR47234">
    <property type="match status" value="1"/>
</dbReference>
<comment type="subcellular location">
    <subcellularLocation>
        <location evidence="1">Cell outer membrane</location>
    </subcellularLocation>
</comment>
<dbReference type="OrthoDB" id="7224136at2"/>
<dbReference type="InterPro" id="IPR036942">
    <property type="entry name" value="Beta-barrel_TonB_sf"/>
</dbReference>
<reference evidence="6 7" key="1">
    <citation type="submission" date="2019-12" db="EMBL/GenBank/DDBJ databases">
        <authorList>
            <person name="Zheng J."/>
        </authorList>
    </citation>
    <scope>NUCLEOTIDE SEQUENCE [LARGE SCALE GENOMIC DNA]</scope>
    <source>
        <strain evidence="6 7">DSM 27347</strain>
    </source>
</reference>
<accession>A0A6N8LSE1</accession>
<keyword evidence="5" id="KW-0732">Signal</keyword>
<name>A0A6N8LSE1_9SPHN</name>
<feature type="chain" id="PRO_5043590769" evidence="5">
    <location>
        <begin position="24"/>
        <end position="941"/>
    </location>
</feature>